<dbReference type="SMART" id="SM00346">
    <property type="entry name" value="HTH_ICLR"/>
    <property type="match status" value="1"/>
</dbReference>
<name>A0A975BXF2_9BACT</name>
<feature type="domain" description="IclR-ED" evidence="5">
    <location>
        <begin position="70"/>
        <end position="253"/>
    </location>
</feature>
<dbReference type="KEGG" id="dmm:dnm_095970"/>
<gene>
    <name evidence="6" type="ORF">dnm_095970</name>
</gene>
<dbReference type="InterPro" id="IPR050707">
    <property type="entry name" value="HTH_MetabolicPath_Reg"/>
</dbReference>
<keyword evidence="3" id="KW-0804">Transcription</keyword>
<evidence type="ECO:0000259" key="4">
    <source>
        <dbReference type="PROSITE" id="PS51077"/>
    </source>
</evidence>
<dbReference type="PROSITE" id="PS51077">
    <property type="entry name" value="HTH_ICLR"/>
    <property type="match status" value="1"/>
</dbReference>
<sequence length="253" mass="28747">MPKEFKRVPALDKCFQILELFIKQKKPLGISEISKKLKYNKSTVFNMVHTLADLGVLEHGTDNKFHFGTRLYVMGRAAGRASELIRTVHPYLEEISQKTRLSTSLGIRAGLRTVLVDKADTYMVLKVYTEVGASLPVIAGAGGKALLSQLSEAELDDILAQEPLKKFTPFSFTDNEKYKREIRKVRERGIAFDYEEYREGIRALAVPLNVNRENLQVAIWAVGLKGLLEDRFIPQYSELLKKIAKEIEIRFSL</sequence>
<accession>A0A975BXF2</accession>
<dbReference type="InterPro" id="IPR036388">
    <property type="entry name" value="WH-like_DNA-bd_sf"/>
</dbReference>
<dbReference type="PANTHER" id="PTHR30136:SF24">
    <property type="entry name" value="HTH-TYPE TRANSCRIPTIONAL REPRESSOR ALLR"/>
    <property type="match status" value="1"/>
</dbReference>
<dbReference type="EMBL" id="CP061800">
    <property type="protein sequence ID" value="QTA93496.1"/>
    <property type="molecule type" value="Genomic_DNA"/>
</dbReference>
<evidence type="ECO:0000256" key="2">
    <source>
        <dbReference type="ARBA" id="ARBA00023125"/>
    </source>
</evidence>
<dbReference type="PANTHER" id="PTHR30136">
    <property type="entry name" value="HELIX-TURN-HELIX TRANSCRIPTIONAL REGULATOR, ICLR FAMILY"/>
    <property type="match status" value="1"/>
</dbReference>
<dbReference type="Gene3D" id="3.30.450.40">
    <property type="match status" value="1"/>
</dbReference>
<dbReference type="PROSITE" id="PS51078">
    <property type="entry name" value="ICLR_ED"/>
    <property type="match status" value="1"/>
</dbReference>
<dbReference type="SUPFAM" id="SSF55781">
    <property type="entry name" value="GAF domain-like"/>
    <property type="match status" value="1"/>
</dbReference>
<dbReference type="InterPro" id="IPR029016">
    <property type="entry name" value="GAF-like_dom_sf"/>
</dbReference>
<dbReference type="InterPro" id="IPR036390">
    <property type="entry name" value="WH_DNA-bd_sf"/>
</dbReference>
<dbReference type="Pfam" id="PF09339">
    <property type="entry name" value="HTH_IclR"/>
    <property type="match status" value="1"/>
</dbReference>
<keyword evidence="2" id="KW-0238">DNA-binding</keyword>
<feature type="domain" description="HTH iclR-type" evidence="4">
    <location>
        <begin position="8"/>
        <end position="69"/>
    </location>
</feature>
<keyword evidence="7" id="KW-1185">Reference proteome</keyword>
<dbReference type="InterPro" id="IPR014757">
    <property type="entry name" value="Tscrpt_reg_IclR_C"/>
</dbReference>
<evidence type="ECO:0000313" key="7">
    <source>
        <dbReference type="Proteomes" id="UP000663722"/>
    </source>
</evidence>
<dbReference type="SUPFAM" id="SSF46785">
    <property type="entry name" value="Winged helix' DNA-binding domain"/>
    <property type="match status" value="1"/>
</dbReference>
<dbReference type="Proteomes" id="UP000663722">
    <property type="component" value="Chromosome"/>
</dbReference>
<keyword evidence="1" id="KW-0805">Transcription regulation</keyword>
<proteinExistence type="predicted"/>
<dbReference type="InterPro" id="IPR005471">
    <property type="entry name" value="Tscrpt_reg_IclR_N"/>
</dbReference>
<dbReference type="AlphaFoldDB" id="A0A975BXF2"/>
<evidence type="ECO:0000313" key="6">
    <source>
        <dbReference type="EMBL" id="QTA93496.1"/>
    </source>
</evidence>
<dbReference type="GO" id="GO:0003677">
    <property type="term" value="F:DNA binding"/>
    <property type="evidence" value="ECO:0007669"/>
    <property type="project" value="UniProtKB-KW"/>
</dbReference>
<dbReference type="GO" id="GO:0045892">
    <property type="term" value="P:negative regulation of DNA-templated transcription"/>
    <property type="evidence" value="ECO:0007669"/>
    <property type="project" value="TreeGrafter"/>
</dbReference>
<dbReference type="Pfam" id="PF01614">
    <property type="entry name" value="IclR_C"/>
    <property type="match status" value="1"/>
</dbReference>
<dbReference type="RefSeq" id="WP_207680414.1">
    <property type="nucleotide sequence ID" value="NZ_CP061800.1"/>
</dbReference>
<reference evidence="6" key="1">
    <citation type="journal article" date="2021" name="Microb. Physiol.">
        <title>Proteogenomic Insights into the Physiology of Marine, Sulfate-Reducing, Filamentous Desulfonema limicola and Desulfonema magnum.</title>
        <authorList>
            <person name="Schnaars V."/>
            <person name="Wohlbrand L."/>
            <person name="Scheve S."/>
            <person name="Hinrichs C."/>
            <person name="Reinhardt R."/>
            <person name="Rabus R."/>
        </authorList>
    </citation>
    <scope>NUCLEOTIDE SEQUENCE</scope>
    <source>
        <strain evidence="6">4be13</strain>
    </source>
</reference>
<evidence type="ECO:0000256" key="1">
    <source>
        <dbReference type="ARBA" id="ARBA00023015"/>
    </source>
</evidence>
<dbReference type="Gene3D" id="1.10.10.10">
    <property type="entry name" value="Winged helix-like DNA-binding domain superfamily/Winged helix DNA-binding domain"/>
    <property type="match status" value="1"/>
</dbReference>
<dbReference type="GO" id="GO:0003700">
    <property type="term" value="F:DNA-binding transcription factor activity"/>
    <property type="evidence" value="ECO:0007669"/>
    <property type="project" value="TreeGrafter"/>
</dbReference>
<organism evidence="6 7">
    <name type="scientific">Desulfonema magnum</name>
    <dbReference type="NCBI Taxonomy" id="45655"/>
    <lineage>
        <taxon>Bacteria</taxon>
        <taxon>Pseudomonadati</taxon>
        <taxon>Thermodesulfobacteriota</taxon>
        <taxon>Desulfobacteria</taxon>
        <taxon>Desulfobacterales</taxon>
        <taxon>Desulfococcaceae</taxon>
        <taxon>Desulfonema</taxon>
    </lineage>
</organism>
<protein>
    <submittedName>
        <fullName evidence="6">Transcriptional regulator, IclR family</fullName>
    </submittedName>
</protein>
<evidence type="ECO:0000259" key="5">
    <source>
        <dbReference type="PROSITE" id="PS51078"/>
    </source>
</evidence>
<evidence type="ECO:0000256" key="3">
    <source>
        <dbReference type="ARBA" id="ARBA00023163"/>
    </source>
</evidence>